<evidence type="ECO:0000313" key="1">
    <source>
        <dbReference type="EMBL" id="KAI5652439.1"/>
    </source>
</evidence>
<proteinExistence type="predicted"/>
<protein>
    <submittedName>
        <fullName evidence="1">Uncharacterized protein</fullName>
    </submittedName>
</protein>
<name>A0ACB9ZWW9_CATRO</name>
<evidence type="ECO:0000313" key="2">
    <source>
        <dbReference type="Proteomes" id="UP001060085"/>
    </source>
</evidence>
<keyword evidence="2" id="KW-1185">Reference proteome</keyword>
<accession>A0ACB9ZWW9</accession>
<comment type="caution">
    <text evidence="1">The sequence shown here is derived from an EMBL/GenBank/DDBJ whole genome shotgun (WGS) entry which is preliminary data.</text>
</comment>
<organism evidence="1 2">
    <name type="scientific">Catharanthus roseus</name>
    <name type="common">Madagascar periwinkle</name>
    <name type="synonym">Vinca rosea</name>
    <dbReference type="NCBI Taxonomy" id="4058"/>
    <lineage>
        <taxon>Eukaryota</taxon>
        <taxon>Viridiplantae</taxon>
        <taxon>Streptophyta</taxon>
        <taxon>Embryophyta</taxon>
        <taxon>Tracheophyta</taxon>
        <taxon>Spermatophyta</taxon>
        <taxon>Magnoliopsida</taxon>
        <taxon>eudicotyledons</taxon>
        <taxon>Gunneridae</taxon>
        <taxon>Pentapetalae</taxon>
        <taxon>asterids</taxon>
        <taxon>lamiids</taxon>
        <taxon>Gentianales</taxon>
        <taxon>Apocynaceae</taxon>
        <taxon>Rauvolfioideae</taxon>
        <taxon>Vinceae</taxon>
        <taxon>Catharanthinae</taxon>
        <taxon>Catharanthus</taxon>
    </lineage>
</organism>
<gene>
    <name evidence="1" type="ORF">M9H77_29626</name>
</gene>
<sequence length="133" mass="15151">MERKPQKTMQNGTGSSLPPTIGHPNGSSRHLGKRKMGQRSLPRTVGSPYRPRSKQWIFELHGRNSRDELGHGSGEKGMDTNEAMEARLAKILEQGVEKMAVAPQFIHYKQAMFQDDWQGYNTYPNQYSSSWMN</sequence>
<dbReference type="EMBL" id="CM044707">
    <property type="protein sequence ID" value="KAI5652439.1"/>
    <property type="molecule type" value="Genomic_DNA"/>
</dbReference>
<reference evidence="2" key="1">
    <citation type="journal article" date="2023" name="Nat. Plants">
        <title>Single-cell RNA sequencing provides a high-resolution roadmap for understanding the multicellular compartmentation of specialized metabolism.</title>
        <authorList>
            <person name="Sun S."/>
            <person name="Shen X."/>
            <person name="Li Y."/>
            <person name="Li Y."/>
            <person name="Wang S."/>
            <person name="Li R."/>
            <person name="Zhang H."/>
            <person name="Shen G."/>
            <person name="Guo B."/>
            <person name="Wei J."/>
            <person name="Xu J."/>
            <person name="St-Pierre B."/>
            <person name="Chen S."/>
            <person name="Sun C."/>
        </authorList>
    </citation>
    <scope>NUCLEOTIDE SEQUENCE [LARGE SCALE GENOMIC DNA]</scope>
</reference>
<dbReference type="Proteomes" id="UP001060085">
    <property type="component" value="Linkage Group LG07"/>
</dbReference>